<dbReference type="Proteomes" id="UP000254260">
    <property type="component" value="Unassembled WGS sequence"/>
</dbReference>
<evidence type="ECO:0000313" key="2">
    <source>
        <dbReference type="EMBL" id="SUE95868.1"/>
    </source>
</evidence>
<dbReference type="SUPFAM" id="SSF53597">
    <property type="entry name" value="Dihydrofolate reductase-like"/>
    <property type="match status" value="1"/>
</dbReference>
<dbReference type="RefSeq" id="WP_115292726.1">
    <property type="nucleotide sequence ID" value="NZ_UGUU01000002.1"/>
</dbReference>
<dbReference type="GO" id="GO:0046654">
    <property type="term" value="P:tetrahydrofolate biosynthetic process"/>
    <property type="evidence" value="ECO:0007669"/>
    <property type="project" value="InterPro"/>
</dbReference>
<dbReference type="EMBL" id="UGUU01000002">
    <property type="protein sequence ID" value="SUE95868.1"/>
    <property type="molecule type" value="Genomic_DNA"/>
</dbReference>
<accession>A0A379PPX6</accession>
<evidence type="ECO:0000259" key="1">
    <source>
        <dbReference type="Pfam" id="PF00186"/>
    </source>
</evidence>
<proteinExistence type="predicted"/>
<organism evidence="2 3">
    <name type="scientific">Ectopseudomonas mendocina</name>
    <name type="common">Pseudomonas mendocina</name>
    <dbReference type="NCBI Taxonomy" id="300"/>
    <lineage>
        <taxon>Bacteria</taxon>
        <taxon>Pseudomonadati</taxon>
        <taxon>Pseudomonadota</taxon>
        <taxon>Gammaproteobacteria</taxon>
        <taxon>Pseudomonadales</taxon>
        <taxon>Pseudomonadaceae</taxon>
        <taxon>Ectopseudomonas</taxon>
    </lineage>
</organism>
<feature type="domain" description="DHFR" evidence="1">
    <location>
        <begin position="9"/>
        <end position="135"/>
    </location>
</feature>
<dbReference type="Pfam" id="PF00186">
    <property type="entry name" value="DHFR_1"/>
    <property type="match status" value="1"/>
</dbReference>
<gene>
    <name evidence="2" type="ORF">NCTC10899_05109</name>
</gene>
<protein>
    <submittedName>
        <fullName evidence="2">Dihydrofolate reductase</fullName>
    </submittedName>
</protein>
<dbReference type="InterPro" id="IPR024072">
    <property type="entry name" value="DHFR-like_dom_sf"/>
</dbReference>
<evidence type="ECO:0000313" key="3">
    <source>
        <dbReference type="Proteomes" id="UP000254260"/>
    </source>
</evidence>
<name>A0A379PPX6_ECTME</name>
<sequence>MIKQLAICSTPDGVIGDKGSLAMLSKLDMRNFVDFTFGTLLIVGRTSAEEMLNKGFKPDRHRPLLVISKDKIVEVKHEPQFIFYAPDFDTAIEYASNVIEQVGLCGITIIGGKSVYEQTFESKIDLDAVYLAEITPDDSFDGFDSGTAVQLNLGTKSLRKILCDKLGGDPNVTGVGEFAQELTEPKDTRATMCLTKMYRMLKYDPKKVSLSSGRTLRIKAAAGEIVMPISSVGGYQRERERNAITLFTVSGQLQVRLETEAEINFLQHTIDQHLA</sequence>
<dbReference type="GO" id="GO:0004146">
    <property type="term" value="F:dihydrofolate reductase activity"/>
    <property type="evidence" value="ECO:0007669"/>
    <property type="project" value="InterPro"/>
</dbReference>
<dbReference type="Gene3D" id="3.40.430.10">
    <property type="entry name" value="Dihydrofolate Reductase, subunit A"/>
    <property type="match status" value="1"/>
</dbReference>
<reference evidence="2 3" key="1">
    <citation type="submission" date="2018-06" db="EMBL/GenBank/DDBJ databases">
        <authorList>
            <consortium name="Pathogen Informatics"/>
            <person name="Doyle S."/>
        </authorList>
    </citation>
    <scope>NUCLEOTIDE SEQUENCE [LARGE SCALE GENOMIC DNA]</scope>
    <source>
        <strain evidence="2 3">NCTC10899</strain>
    </source>
</reference>
<dbReference type="AlphaFoldDB" id="A0A379PPX6"/>
<dbReference type="InterPro" id="IPR001796">
    <property type="entry name" value="DHFR_dom"/>
</dbReference>